<dbReference type="Gene3D" id="1.10.150.240">
    <property type="entry name" value="Putative phosphatase, domain 2"/>
    <property type="match status" value="1"/>
</dbReference>
<dbReference type="EMBL" id="JAAAMU010000013">
    <property type="protein sequence ID" value="NBC71723.1"/>
    <property type="molecule type" value="Genomic_DNA"/>
</dbReference>
<dbReference type="InterPro" id="IPR023198">
    <property type="entry name" value="PGP-like_dom2"/>
</dbReference>
<dbReference type="OrthoDB" id="2856744at2"/>
<sequence length="194" mass="21670">MNRKQLVLDVGGVILSNLDSFWERIAEAAGKSYDEIRDAYAAEIREGLWSGTLPEAEFWKWLQACCPSVTAGEARELLRGQMQPLPAVRCIPAWSRLADIHILSNHRAEWLAPCLEPIRSYLGHVVVSSEAGASKPGRAIFERLHRLLDPAAPILYVDDHSKNLAVGEQFGWQSLLADEAGAWIEQVNERLLTE</sequence>
<accession>A0A7X4YSH3</accession>
<comment type="caution">
    <text evidence="1">The sequence shown here is derived from an EMBL/GenBank/DDBJ whole genome shotgun (WGS) entry which is preliminary data.</text>
</comment>
<dbReference type="RefSeq" id="WP_161701971.1">
    <property type="nucleotide sequence ID" value="NZ_JAAAMU010000013.1"/>
</dbReference>
<proteinExistence type="predicted"/>
<dbReference type="InterPro" id="IPR023214">
    <property type="entry name" value="HAD_sf"/>
</dbReference>
<dbReference type="AlphaFoldDB" id="A0A7X4YSH3"/>
<dbReference type="PANTHER" id="PTHR43611">
    <property type="entry name" value="ALPHA-D-GLUCOSE 1-PHOSPHATE PHOSPHATASE"/>
    <property type="match status" value="1"/>
</dbReference>
<gene>
    <name evidence="1" type="ORF">GT003_22225</name>
</gene>
<dbReference type="PANTHER" id="PTHR43611:SF3">
    <property type="entry name" value="FLAVIN MONONUCLEOTIDE HYDROLASE 1, CHLOROPLATIC"/>
    <property type="match status" value="1"/>
</dbReference>
<evidence type="ECO:0000313" key="1">
    <source>
        <dbReference type="EMBL" id="NBC71723.1"/>
    </source>
</evidence>
<reference evidence="1 2" key="1">
    <citation type="submission" date="2020-01" db="EMBL/GenBank/DDBJ databases">
        <title>Paenibacillus soybeanensis sp. nov. isolated from the nodules of soybean (Glycine max(L.) Merr).</title>
        <authorList>
            <person name="Wang H."/>
        </authorList>
    </citation>
    <scope>NUCLEOTIDE SEQUENCE [LARGE SCALE GENOMIC DNA]</scope>
    <source>
        <strain evidence="1 2">DSM 23054</strain>
    </source>
</reference>
<dbReference type="Gene3D" id="3.40.50.1000">
    <property type="entry name" value="HAD superfamily/HAD-like"/>
    <property type="match status" value="1"/>
</dbReference>
<protein>
    <submittedName>
        <fullName evidence="1">Haloacid dehalogenase</fullName>
    </submittedName>
</protein>
<evidence type="ECO:0000313" key="2">
    <source>
        <dbReference type="Proteomes" id="UP000558113"/>
    </source>
</evidence>
<name>A0A7X4YSH3_9BACL</name>
<organism evidence="1 2">
    <name type="scientific">Paenibacillus sacheonensis</name>
    <dbReference type="NCBI Taxonomy" id="742054"/>
    <lineage>
        <taxon>Bacteria</taxon>
        <taxon>Bacillati</taxon>
        <taxon>Bacillota</taxon>
        <taxon>Bacilli</taxon>
        <taxon>Bacillales</taxon>
        <taxon>Paenibacillaceae</taxon>
        <taxon>Paenibacillus</taxon>
    </lineage>
</organism>
<dbReference type="SUPFAM" id="SSF56784">
    <property type="entry name" value="HAD-like"/>
    <property type="match status" value="1"/>
</dbReference>
<dbReference type="Proteomes" id="UP000558113">
    <property type="component" value="Unassembled WGS sequence"/>
</dbReference>
<keyword evidence="2" id="KW-1185">Reference proteome</keyword>
<dbReference type="InterPro" id="IPR036412">
    <property type="entry name" value="HAD-like_sf"/>
</dbReference>